<dbReference type="OrthoDB" id="4140719at1224"/>
<dbReference type="EMBL" id="RAWM01000017">
    <property type="protein sequence ID" value="RKH71233.1"/>
    <property type="molecule type" value="Genomic_DNA"/>
</dbReference>
<accession>A0A3A8QR92</accession>
<evidence type="ECO:0000313" key="1">
    <source>
        <dbReference type="EMBL" id="RKH71233.1"/>
    </source>
</evidence>
<dbReference type="AlphaFoldDB" id="A0A3A8QR92"/>
<reference evidence="2" key="1">
    <citation type="submission" date="2018-09" db="EMBL/GenBank/DDBJ databases">
        <authorList>
            <person name="Livingstone P.G."/>
            <person name="Whitworth D.E."/>
        </authorList>
    </citation>
    <scope>NUCLEOTIDE SEQUENCE [LARGE SCALE GENOMIC DNA]</scope>
    <source>
        <strain evidence="2">AB047A</strain>
    </source>
</reference>
<keyword evidence="2" id="KW-1185">Reference proteome</keyword>
<gene>
    <name evidence="1" type="ORF">D7X96_09350</name>
</gene>
<dbReference type="Proteomes" id="UP000282656">
    <property type="component" value="Unassembled WGS sequence"/>
</dbReference>
<dbReference type="RefSeq" id="WP_121769515.1">
    <property type="nucleotide sequence ID" value="NZ_RAWM01000017.1"/>
</dbReference>
<protein>
    <submittedName>
        <fullName evidence="1">Uncharacterized protein</fullName>
    </submittedName>
</protein>
<proteinExistence type="predicted"/>
<evidence type="ECO:0000313" key="2">
    <source>
        <dbReference type="Proteomes" id="UP000282656"/>
    </source>
</evidence>
<sequence length="90" mass="10607">MMREGNQVIFDNVFPKLRQLLLGRPVTGRAALEWDIQPFSQPEKNRLHTPAWKRIFILVCDDSTIVDAVNDLGLREPLRSQWLTEERSWF</sequence>
<organism evidence="1 2">
    <name type="scientific">Corallococcus interemptor</name>
    <dbReference type="NCBI Taxonomy" id="2316720"/>
    <lineage>
        <taxon>Bacteria</taxon>
        <taxon>Pseudomonadati</taxon>
        <taxon>Myxococcota</taxon>
        <taxon>Myxococcia</taxon>
        <taxon>Myxococcales</taxon>
        <taxon>Cystobacterineae</taxon>
        <taxon>Myxococcaceae</taxon>
        <taxon>Corallococcus</taxon>
    </lineage>
</organism>
<name>A0A3A8QR92_9BACT</name>
<comment type="caution">
    <text evidence="1">The sequence shown here is derived from an EMBL/GenBank/DDBJ whole genome shotgun (WGS) entry which is preliminary data.</text>
</comment>